<dbReference type="InterPro" id="IPR029062">
    <property type="entry name" value="Class_I_gatase-like"/>
</dbReference>
<reference evidence="1 2" key="1">
    <citation type="submission" date="2016-04" db="EMBL/GenBank/DDBJ databases">
        <authorList>
            <person name="Peeters C."/>
        </authorList>
    </citation>
    <scope>NUCLEOTIDE SEQUENCE [LARGE SCALE GENOMIC DNA]</scope>
    <source>
        <strain evidence="1">LMG 29311</strain>
    </source>
</reference>
<proteinExistence type="predicted"/>
<dbReference type="InterPro" id="IPR052158">
    <property type="entry name" value="INH-QAR"/>
</dbReference>
<dbReference type="AlphaFoldDB" id="A0ABD7LHE8"/>
<dbReference type="Proteomes" id="UP000196218">
    <property type="component" value="Unassembled WGS sequence"/>
</dbReference>
<dbReference type="PANTHER" id="PTHR43130">
    <property type="entry name" value="ARAC-FAMILY TRANSCRIPTIONAL REGULATOR"/>
    <property type="match status" value="1"/>
</dbReference>
<protein>
    <submittedName>
        <fullName evidence="1">DJ-1/PfpI family protein</fullName>
    </submittedName>
</protein>
<evidence type="ECO:0000313" key="1">
    <source>
        <dbReference type="EMBL" id="SAK15284.1"/>
    </source>
</evidence>
<accession>A0ABD7LHE8</accession>
<dbReference type="Gene3D" id="3.40.50.880">
    <property type="match status" value="1"/>
</dbReference>
<dbReference type="SUPFAM" id="SSF52317">
    <property type="entry name" value="Class I glutamine amidotransferase-like"/>
    <property type="match status" value="1"/>
</dbReference>
<dbReference type="PANTHER" id="PTHR43130:SF2">
    <property type="entry name" value="DJ-1_PFPI DOMAIN-CONTAINING PROTEIN"/>
    <property type="match status" value="1"/>
</dbReference>
<sequence length="92" mass="9905">MTETLITGGGVTAGIDMALTIMADIAGAEYAQAVQLGIEYAPAPPFDCGRPERAAPEILEAVAARMNRVRVDRYDAVRRAAQRMQEGALEQR</sequence>
<comment type="caution">
    <text evidence="1">The sequence shown here is derived from an EMBL/GenBank/DDBJ whole genome shotgun (WGS) entry which is preliminary data.</text>
</comment>
<name>A0ABD7LHE8_9BURK</name>
<dbReference type="RefSeq" id="WP_423220152.1">
    <property type="nucleotide sequence ID" value="NZ_CADFGW010000012.1"/>
</dbReference>
<evidence type="ECO:0000313" key="2">
    <source>
        <dbReference type="Proteomes" id="UP000196218"/>
    </source>
</evidence>
<organism evidence="1 2">
    <name type="scientific">Burkholderia multivorans</name>
    <dbReference type="NCBI Taxonomy" id="87883"/>
    <lineage>
        <taxon>Bacteria</taxon>
        <taxon>Pseudomonadati</taxon>
        <taxon>Pseudomonadota</taxon>
        <taxon>Betaproteobacteria</taxon>
        <taxon>Burkholderiales</taxon>
        <taxon>Burkholderiaceae</taxon>
        <taxon>Burkholderia</taxon>
        <taxon>Burkholderia cepacia complex</taxon>
    </lineage>
</organism>
<dbReference type="EMBL" id="FKJW01000003">
    <property type="protein sequence ID" value="SAK15284.1"/>
    <property type="molecule type" value="Genomic_DNA"/>
</dbReference>
<gene>
    <name evidence="1" type="ORF">UA18_01211</name>
</gene>